<dbReference type="Gene3D" id="3.90.400.10">
    <property type="entry name" value="Oligo-1,6-glucosidase, Domain 2"/>
    <property type="match status" value="1"/>
</dbReference>
<sequence>MAISRHALTSATAPGTSIELECLYHSPQGKWAYAYNSTTFHLRLRSKKNNVKRVFALTGDKYDWEHHHQELEMLKVGSDAYFDYWEAEVTPERKRFSYGFRLETDAETVWMVESGFYRKEQPTPPGGYYEMPYIHEVDLLHVPEWAKSAVFYQIMPDRFANGDPANDPEGTLEWGATPASDSFFGGDLKGIIDHLDYLLELGVTALYLTPIFQAPSNHKYDTVDYGTIDSSFGDLELLKQLVSLAHSKGLKVVLDAVFNHTSAEFLPFKDVIEQGADSKYANWFHIYDYPVKAEGDNPNYDTFGFFAGMPKLNTANPETKEYLLDITRFWLSEVQIDGWRLDVANEVDHAFWREFRQAVKEINPEAFIIGEVWSDSLSWLQGDQFDSVMNYPFSDRLLEFFRGEEMEPAAFASHIYGLLMRYPRQANEVLFNLLASHDTPRVLTRLGGDTRRLKLTVTFLLTFTGTPCIFYGDEIGLTGEDDPDCRKCMIWEEDRQDRELFSFYQRMIALRKEHEVLRTGHFRFLQSDGDSRGLVYERFDDNSRFTVWMNNSSEPLTLQQSFTGGSWQDAFSGEPVEMDGDGISITLEPLGFRILRSVAEAADDGAKPEN</sequence>
<dbReference type="Gene3D" id="2.60.40.1180">
    <property type="entry name" value="Golgi alpha-mannosidase II"/>
    <property type="match status" value="1"/>
</dbReference>
<dbReference type="SUPFAM" id="SSF81296">
    <property type="entry name" value="E set domains"/>
    <property type="match status" value="1"/>
</dbReference>
<comment type="similarity">
    <text evidence="1">Belongs to the glycosyl hydrolase 13 family.</text>
</comment>
<dbReference type="InterPro" id="IPR013783">
    <property type="entry name" value="Ig-like_fold"/>
</dbReference>
<dbReference type="EMBL" id="WHOB01000097">
    <property type="protein sequence ID" value="NOU83862.1"/>
    <property type="molecule type" value="Genomic_DNA"/>
</dbReference>
<evidence type="ECO:0000256" key="3">
    <source>
        <dbReference type="ARBA" id="ARBA00023295"/>
    </source>
</evidence>
<organism evidence="5 6">
    <name type="scientific">Paenibacillus phytohabitans</name>
    <dbReference type="NCBI Taxonomy" id="2654978"/>
    <lineage>
        <taxon>Bacteria</taxon>
        <taxon>Bacillati</taxon>
        <taxon>Bacillota</taxon>
        <taxon>Bacilli</taxon>
        <taxon>Bacillales</taxon>
        <taxon>Paenibacillaceae</taxon>
        <taxon>Paenibacillus</taxon>
    </lineage>
</organism>
<dbReference type="RefSeq" id="WP_216626861.1">
    <property type="nucleotide sequence ID" value="NZ_WHOB01000097.1"/>
</dbReference>
<dbReference type="CDD" id="cd02857">
    <property type="entry name" value="E_set_CDase_PDE_N"/>
    <property type="match status" value="1"/>
</dbReference>
<dbReference type="SUPFAM" id="SSF51445">
    <property type="entry name" value="(Trans)glycosidases"/>
    <property type="match status" value="1"/>
</dbReference>
<evidence type="ECO:0000313" key="6">
    <source>
        <dbReference type="Proteomes" id="UP000596857"/>
    </source>
</evidence>
<evidence type="ECO:0000259" key="4">
    <source>
        <dbReference type="SMART" id="SM00642"/>
    </source>
</evidence>
<dbReference type="Gene3D" id="3.20.20.80">
    <property type="entry name" value="Glycosidases"/>
    <property type="match status" value="1"/>
</dbReference>
<dbReference type="PANTHER" id="PTHR10357">
    <property type="entry name" value="ALPHA-AMYLASE FAMILY MEMBER"/>
    <property type="match status" value="1"/>
</dbReference>
<dbReference type="Pfam" id="PF02903">
    <property type="entry name" value="Alpha-amylase_N"/>
    <property type="match status" value="1"/>
</dbReference>
<evidence type="ECO:0000313" key="5">
    <source>
        <dbReference type="EMBL" id="NOU83862.1"/>
    </source>
</evidence>
<dbReference type="InterPro" id="IPR032091">
    <property type="entry name" value="Malt_amylase-like_C"/>
</dbReference>
<dbReference type="SUPFAM" id="SSF51011">
    <property type="entry name" value="Glycosyl hydrolase domain"/>
    <property type="match status" value="1"/>
</dbReference>
<gene>
    <name evidence="5" type="ORF">GC101_33965</name>
</gene>
<evidence type="ECO:0000256" key="1">
    <source>
        <dbReference type="ARBA" id="ARBA00008061"/>
    </source>
</evidence>
<dbReference type="InterPro" id="IPR006047">
    <property type="entry name" value="GH13_cat_dom"/>
</dbReference>
<evidence type="ECO:0000256" key="2">
    <source>
        <dbReference type="ARBA" id="ARBA00022801"/>
    </source>
</evidence>
<dbReference type="InterPro" id="IPR017853">
    <property type="entry name" value="GH"/>
</dbReference>
<keyword evidence="6" id="KW-1185">Reference proteome</keyword>
<keyword evidence="3" id="KW-0326">Glycosidase</keyword>
<proteinExistence type="inferred from homology"/>
<dbReference type="Gene3D" id="2.60.40.10">
    <property type="entry name" value="Immunoglobulins"/>
    <property type="match status" value="1"/>
</dbReference>
<dbReference type="InterPro" id="IPR045857">
    <property type="entry name" value="O16G_dom_2"/>
</dbReference>
<dbReference type="Pfam" id="PF00128">
    <property type="entry name" value="Alpha-amylase"/>
    <property type="match status" value="1"/>
</dbReference>
<dbReference type="Pfam" id="PF16657">
    <property type="entry name" value="Malt_amylase_C"/>
    <property type="match status" value="1"/>
</dbReference>
<name>A0ABX1YS21_9BACL</name>
<dbReference type="SMART" id="SM00642">
    <property type="entry name" value="Aamy"/>
    <property type="match status" value="1"/>
</dbReference>
<protein>
    <submittedName>
        <fullName evidence="5">DUF3459 domain-containing protein</fullName>
    </submittedName>
</protein>
<comment type="caution">
    <text evidence="5">The sequence shown here is derived from an EMBL/GenBank/DDBJ whole genome shotgun (WGS) entry which is preliminary data.</text>
</comment>
<dbReference type="PANTHER" id="PTHR10357:SF210">
    <property type="entry name" value="MALTODEXTRIN GLUCOSIDASE"/>
    <property type="match status" value="1"/>
</dbReference>
<dbReference type="InterPro" id="IPR014756">
    <property type="entry name" value="Ig_E-set"/>
</dbReference>
<reference evidence="5 6" key="1">
    <citation type="submission" date="2019-10" db="EMBL/GenBank/DDBJ databases">
        <title>Description of Paenibacillus terricola sp. nov.</title>
        <authorList>
            <person name="Carlier A."/>
            <person name="Qi S."/>
        </authorList>
    </citation>
    <scope>NUCLEOTIDE SEQUENCE [LARGE SCALE GENOMIC DNA]</scope>
    <source>
        <strain evidence="5 6">LMG 31459</strain>
    </source>
</reference>
<dbReference type="Proteomes" id="UP000596857">
    <property type="component" value="Unassembled WGS sequence"/>
</dbReference>
<accession>A0ABX1YS21</accession>
<dbReference type="CDD" id="cd11338">
    <property type="entry name" value="AmyAc_CMD"/>
    <property type="match status" value="1"/>
</dbReference>
<keyword evidence="2" id="KW-0378">Hydrolase</keyword>
<dbReference type="InterPro" id="IPR004185">
    <property type="entry name" value="Glyco_hydro_13_lg-like_dom"/>
</dbReference>
<dbReference type="InterPro" id="IPR013780">
    <property type="entry name" value="Glyco_hydro_b"/>
</dbReference>
<feature type="domain" description="Glycosyl hydrolase family 13 catalytic" evidence="4">
    <location>
        <begin position="153"/>
        <end position="511"/>
    </location>
</feature>